<gene>
    <name evidence="2" type="ORF">PGLA2088_LOCUS7036</name>
</gene>
<reference evidence="2" key="1">
    <citation type="submission" date="2021-02" db="EMBL/GenBank/DDBJ databases">
        <authorList>
            <person name="Dougan E. K."/>
            <person name="Rhodes N."/>
            <person name="Thang M."/>
            <person name="Chan C."/>
        </authorList>
    </citation>
    <scope>NUCLEOTIDE SEQUENCE</scope>
</reference>
<dbReference type="Gene3D" id="3.40.50.150">
    <property type="entry name" value="Vaccinia Virus protein VP39"/>
    <property type="match status" value="1"/>
</dbReference>
<proteinExistence type="predicted"/>
<evidence type="ECO:0000259" key="1">
    <source>
        <dbReference type="Pfam" id="PF13679"/>
    </source>
</evidence>
<dbReference type="InterPro" id="IPR025714">
    <property type="entry name" value="Methyltranfer_dom"/>
</dbReference>
<evidence type="ECO:0000313" key="3">
    <source>
        <dbReference type="Proteomes" id="UP000626109"/>
    </source>
</evidence>
<organism evidence="2 3">
    <name type="scientific">Polarella glacialis</name>
    <name type="common">Dinoflagellate</name>
    <dbReference type="NCBI Taxonomy" id="89957"/>
    <lineage>
        <taxon>Eukaryota</taxon>
        <taxon>Sar</taxon>
        <taxon>Alveolata</taxon>
        <taxon>Dinophyceae</taxon>
        <taxon>Suessiales</taxon>
        <taxon>Suessiaceae</taxon>
        <taxon>Polarella</taxon>
    </lineage>
</organism>
<comment type="caution">
    <text evidence="2">The sequence shown here is derived from an EMBL/GenBank/DDBJ whole genome shotgun (WGS) entry which is preliminary data.</text>
</comment>
<name>A0A813IDQ0_POLGL</name>
<dbReference type="Proteomes" id="UP000626109">
    <property type="component" value="Unassembled WGS sequence"/>
</dbReference>
<dbReference type="Pfam" id="PF13679">
    <property type="entry name" value="Methyltransf_32"/>
    <property type="match status" value="1"/>
</dbReference>
<dbReference type="PANTHER" id="PTHR13369:SF0">
    <property type="entry name" value="GLUTATHIONE S-TRANSFERASE C-TERMINAL DOMAIN-CONTAINING PROTEIN"/>
    <property type="match status" value="1"/>
</dbReference>
<dbReference type="SUPFAM" id="SSF53335">
    <property type="entry name" value="S-adenosyl-L-methionine-dependent methyltransferases"/>
    <property type="match status" value="1"/>
</dbReference>
<dbReference type="InterPro" id="IPR029063">
    <property type="entry name" value="SAM-dependent_MTases_sf"/>
</dbReference>
<dbReference type="EMBL" id="CAJNNW010007137">
    <property type="protein sequence ID" value="CAE8648969.1"/>
    <property type="molecule type" value="Genomic_DNA"/>
</dbReference>
<evidence type="ECO:0000313" key="2">
    <source>
        <dbReference type="EMBL" id="CAE8648969.1"/>
    </source>
</evidence>
<dbReference type="GO" id="GO:0005737">
    <property type="term" value="C:cytoplasm"/>
    <property type="evidence" value="ECO:0007669"/>
    <property type="project" value="TreeGrafter"/>
</dbReference>
<protein>
    <recommendedName>
        <fullName evidence="1">Methyltransferase domain-containing protein</fullName>
    </recommendedName>
</protein>
<dbReference type="AlphaFoldDB" id="A0A813IDQ0"/>
<dbReference type="PANTHER" id="PTHR13369">
    <property type="match status" value="1"/>
</dbReference>
<sequence>MLIGVVVRQLCLQWNTPVKCWVRVQAFLRAKPDDAQVALDVVWRAAGDLVESEASNLQSLTAIALVLQLATGTVSVDIVSLLHHGFDVHAELPSALDPAEGELEDEARAGRKRAQVASLAAHAMDMMLPGARVVEFGAGSGHLGILLAYHRPDAQVVLVEMKEYSCPVAQQRVDSIGVQNCRVFCGTVDGFAETQEEFDLAVGLHTCGLLADAVLALAVRRRAGLCLVPCCYGQIAGKQDHDRGEGTSARRSVALSCHQHELRPIFAKSSPPADVDYHNLGYLGMEWKSNT</sequence>
<feature type="domain" description="Methyltransferase" evidence="1">
    <location>
        <begin position="128"/>
        <end position="236"/>
    </location>
</feature>
<dbReference type="CDD" id="cd02440">
    <property type="entry name" value="AdoMet_MTases"/>
    <property type="match status" value="1"/>
</dbReference>
<accession>A0A813IDQ0</accession>